<organism evidence="3 4">
    <name type="scientific">Oceanomicrobium pacificus</name>
    <dbReference type="NCBI Taxonomy" id="2692916"/>
    <lineage>
        <taxon>Bacteria</taxon>
        <taxon>Pseudomonadati</taxon>
        <taxon>Pseudomonadota</taxon>
        <taxon>Alphaproteobacteria</taxon>
        <taxon>Rhodobacterales</taxon>
        <taxon>Paracoccaceae</taxon>
        <taxon>Oceanomicrobium</taxon>
    </lineage>
</organism>
<feature type="domain" description="Glycosyl transferase family 1" evidence="1">
    <location>
        <begin position="179"/>
        <end position="334"/>
    </location>
</feature>
<proteinExistence type="predicted"/>
<dbReference type="EMBL" id="WUWG01000003">
    <property type="protein sequence ID" value="MXU65226.1"/>
    <property type="molecule type" value="Genomic_DNA"/>
</dbReference>
<accession>A0A6B0TMZ7</accession>
<dbReference type="SUPFAM" id="SSF53756">
    <property type="entry name" value="UDP-Glycosyltransferase/glycogen phosphorylase"/>
    <property type="match status" value="1"/>
</dbReference>
<dbReference type="AlphaFoldDB" id="A0A6B0TMZ7"/>
<dbReference type="InterPro" id="IPR028098">
    <property type="entry name" value="Glyco_trans_4-like_N"/>
</dbReference>
<dbReference type="Pfam" id="PF13579">
    <property type="entry name" value="Glyco_trans_4_4"/>
    <property type="match status" value="1"/>
</dbReference>
<sequence length="362" mass="40068">MRLVFILSGLSAGGAEKIIALLAAHRMERGDEVHVVAMYCPEEGPYFPLPDGVKVHVLDRGAVQGGRGLQWRRLRFIRRTLREIAPDVAVSFLTKINVLSLLATVDRDFPLLVSERNNPKAQKNNRLWKHLNLLMSGTADRIVMLTRRSIDQLPNRLQRRAFVIPNPCMRFPNILYSHSTGKRVIAVGRLDYQKGFDLLIPAFRSVLAAHPDATLKIFGEGRERQNLEALIRKENLEETVSLPGTTKRSGEWIEHGDLFVLPSRHEGFANVVAEAAAAGLPIVAFDCDFGPAEILKDGETGLLVPDGDVDAMVKALIDLLDDPSLRQKMSENAPATVAHLSLENVMQLWDAAIDGLVADRSG</sequence>
<dbReference type="PANTHER" id="PTHR12526:SF630">
    <property type="entry name" value="GLYCOSYLTRANSFERASE"/>
    <property type="match status" value="1"/>
</dbReference>
<dbReference type="Gene3D" id="3.40.50.2000">
    <property type="entry name" value="Glycogen Phosphorylase B"/>
    <property type="match status" value="2"/>
</dbReference>
<dbReference type="CDD" id="cd03820">
    <property type="entry name" value="GT4_AmsD-like"/>
    <property type="match status" value="1"/>
</dbReference>
<name>A0A6B0TMZ7_9RHOB</name>
<gene>
    <name evidence="3" type="ORF">GSH16_07185</name>
</gene>
<evidence type="ECO:0000259" key="2">
    <source>
        <dbReference type="Pfam" id="PF13579"/>
    </source>
</evidence>
<evidence type="ECO:0000313" key="4">
    <source>
        <dbReference type="Proteomes" id="UP000436016"/>
    </source>
</evidence>
<evidence type="ECO:0000313" key="3">
    <source>
        <dbReference type="EMBL" id="MXU65226.1"/>
    </source>
</evidence>
<feature type="domain" description="Glycosyltransferase subfamily 4-like N-terminal" evidence="2">
    <location>
        <begin position="13"/>
        <end position="166"/>
    </location>
</feature>
<dbReference type="Proteomes" id="UP000436016">
    <property type="component" value="Unassembled WGS sequence"/>
</dbReference>
<dbReference type="PANTHER" id="PTHR12526">
    <property type="entry name" value="GLYCOSYLTRANSFERASE"/>
    <property type="match status" value="1"/>
</dbReference>
<keyword evidence="4" id="KW-1185">Reference proteome</keyword>
<dbReference type="RefSeq" id="WP_160853520.1">
    <property type="nucleotide sequence ID" value="NZ_WUWG01000003.1"/>
</dbReference>
<keyword evidence="3" id="KW-0808">Transferase</keyword>
<dbReference type="GO" id="GO:0016757">
    <property type="term" value="F:glycosyltransferase activity"/>
    <property type="evidence" value="ECO:0007669"/>
    <property type="project" value="InterPro"/>
</dbReference>
<evidence type="ECO:0000259" key="1">
    <source>
        <dbReference type="Pfam" id="PF00534"/>
    </source>
</evidence>
<reference evidence="3 4" key="1">
    <citation type="submission" date="2019-12" db="EMBL/GenBank/DDBJ databases">
        <title>Strain KN286 was isolated from seawater, which was collected from Caroline Seamount in the tropical western Pacific.</title>
        <authorList>
            <person name="Wang Q."/>
        </authorList>
    </citation>
    <scope>NUCLEOTIDE SEQUENCE [LARGE SCALE GENOMIC DNA]</scope>
    <source>
        <strain evidence="3 4">KN286</strain>
    </source>
</reference>
<comment type="caution">
    <text evidence="3">The sequence shown here is derived from an EMBL/GenBank/DDBJ whole genome shotgun (WGS) entry which is preliminary data.</text>
</comment>
<protein>
    <submittedName>
        <fullName evidence="3">Glycosyltransferase</fullName>
    </submittedName>
</protein>
<dbReference type="InterPro" id="IPR001296">
    <property type="entry name" value="Glyco_trans_1"/>
</dbReference>
<dbReference type="Pfam" id="PF00534">
    <property type="entry name" value="Glycos_transf_1"/>
    <property type="match status" value="1"/>
</dbReference>